<keyword evidence="1 7" id="KW-1003">Cell membrane</keyword>
<evidence type="ECO:0000256" key="3">
    <source>
        <dbReference type="ARBA" id="ARBA00022989"/>
    </source>
</evidence>
<evidence type="ECO:0000256" key="2">
    <source>
        <dbReference type="ARBA" id="ARBA00022692"/>
    </source>
</evidence>
<dbReference type="HAMAP" id="MF_02065">
    <property type="entry name" value="MltG"/>
    <property type="match status" value="1"/>
</dbReference>
<dbReference type="CDD" id="cd08010">
    <property type="entry name" value="MltG_like"/>
    <property type="match status" value="1"/>
</dbReference>
<evidence type="ECO:0000256" key="4">
    <source>
        <dbReference type="ARBA" id="ARBA00023136"/>
    </source>
</evidence>
<comment type="caution">
    <text evidence="9">The sequence shown here is derived from an EMBL/GenBank/DDBJ whole genome shotgun (WGS) entry which is preliminary data.</text>
</comment>
<evidence type="ECO:0000313" key="10">
    <source>
        <dbReference type="Proteomes" id="UP000316291"/>
    </source>
</evidence>
<dbReference type="FunFam" id="3.30.160.60:FF:000242">
    <property type="entry name" value="Endolytic murein transglycosylase"/>
    <property type="match status" value="1"/>
</dbReference>
<sequence length="426" mass="46264">MSERPPISPRSPRAALEPEQVPPPPKRSERARNPFVVVGNAIITLLLIAMLGAGGVYYYGRQVLEAPGPLREDKIVNIPQRAGKRDIAETLNKEGVTDVNPWVFIASVAALKASSDLKPGEYSFQKNASLRDVIATIVEGKVVQHAVTIPEGLTSEQIVARLSDNDIFTGSVRELPREGTLLPETYKFPRGTTREQVIQRMQQAHKRVLAEIWERRNQDVPVKTPEQLVTLASIVEKETGKPDERSRVAAVFVNRLRQKIKLQSDPTIIYGLVGGKGTLGRPIKRSEITQPSPYNTYVIDGLPPGPISNPGRASLEAAANPARTRDLYFVADGTGGHAFTETYDAHQKNVAKLRAMEKQIQNDTVEPAEDAQPPAAAAPGAADAPTATTPRPNQQKKPPAVRPANPANPAPARQGAVQSSPPVVQR</sequence>
<evidence type="ECO:0000256" key="7">
    <source>
        <dbReference type="HAMAP-Rule" id="MF_02065"/>
    </source>
</evidence>
<keyword evidence="4 7" id="KW-0472">Membrane</keyword>
<evidence type="ECO:0000256" key="6">
    <source>
        <dbReference type="ARBA" id="ARBA00023316"/>
    </source>
</evidence>
<feature type="transmembrane region" description="Helical" evidence="7">
    <location>
        <begin position="35"/>
        <end position="59"/>
    </location>
</feature>
<dbReference type="GO" id="GO:0005886">
    <property type="term" value="C:plasma membrane"/>
    <property type="evidence" value="ECO:0007669"/>
    <property type="project" value="UniProtKB-SubCell"/>
</dbReference>
<reference evidence="9 10" key="1">
    <citation type="journal article" date="2015" name="Stand. Genomic Sci.">
        <title>Genomic Encyclopedia of Bacterial and Archaeal Type Strains, Phase III: the genomes of soil and plant-associated and newly described type strains.</title>
        <authorList>
            <person name="Whitman W.B."/>
            <person name="Woyke T."/>
            <person name="Klenk H.P."/>
            <person name="Zhou Y."/>
            <person name="Lilburn T.G."/>
            <person name="Beck B.J."/>
            <person name="De Vos P."/>
            <person name="Vandamme P."/>
            <person name="Eisen J.A."/>
            <person name="Garrity G."/>
            <person name="Hugenholtz P."/>
            <person name="Kyrpides N.C."/>
        </authorList>
    </citation>
    <scope>NUCLEOTIDE SEQUENCE [LARGE SCALE GENOMIC DNA]</scope>
    <source>
        <strain evidence="9 10">CGMCC 1.10948</strain>
    </source>
</reference>
<dbReference type="OrthoDB" id="9814591at2"/>
<dbReference type="EC" id="4.2.2.29" evidence="7"/>
<dbReference type="Gene3D" id="3.30.1490.480">
    <property type="entry name" value="Endolytic murein transglycosylase"/>
    <property type="match status" value="1"/>
</dbReference>
<protein>
    <recommendedName>
        <fullName evidence="7">Endolytic murein transglycosylase</fullName>
        <ecNumber evidence="7">4.2.2.29</ecNumber>
    </recommendedName>
    <alternativeName>
        <fullName evidence="7">Peptidoglycan lytic transglycosylase</fullName>
    </alternativeName>
    <alternativeName>
        <fullName evidence="7">Peptidoglycan polymerization terminase</fullName>
    </alternativeName>
</protein>
<dbReference type="GO" id="GO:0008932">
    <property type="term" value="F:lytic endotransglycosylase activity"/>
    <property type="evidence" value="ECO:0007669"/>
    <property type="project" value="UniProtKB-UniRule"/>
</dbReference>
<keyword evidence="6 7" id="KW-0961">Cell wall biogenesis/degradation</keyword>
<comment type="function">
    <text evidence="7">Functions as a peptidoglycan terminase that cleaves nascent peptidoglycan strands endolytically to terminate their elongation.</text>
</comment>
<evidence type="ECO:0000256" key="8">
    <source>
        <dbReference type="SAM" id="MobiDB-lite"/>
    </source>
</evidence>
<organism evidence="9 10">
    <name type="scientific">Bradyrhizobium huanghuaihaiense</name>
    <dbReference type="NCBI Taxonomy" id="990078"/>
    <lineage>
        <taxon>Bacteria</taxon>
        <taxon>Pseudomonadati</taxon>
        <taxon>Pseudomonadota</taxon>
        <taxon>Alphaproteobacteria</taxon>
        <taxon>Hyphomicrobiales</taxon>
        <taxon>Nitrobacteraceae</taxon>
        <taxon>Bradyrhizobium</taxon>
    </lineage>
</organism>
<dbReference type="PANTHER" id="PTHR30518">
    <property type="entry name" value="ENDOLYTIC MUREIN TRANSGLYCOSYLASE"/>
    <property type="match status" value="1"/>
</dbReference>
<name>A0A562RFR7_9BRAD</name>
<accession>A0A562RFR7</accession>
<keyword evidence="10" id="KW-1185">Reference proteome</keyword>
<evidence type="ECO:0000256" key="5">
    <source>
        <dbReference type="ARBA" id="ARBA00023239"/>
    </source>
</evidence>
<keyword evidence="7" id="KW-0997">Cell inner membrane</keyword>
<dbReference type="Gene3D" id="3.30.160.60">
    <property type="entry name" value="Classic Zinc Finger"/>
    <property type="match status" value="1"/>
</dbReference>
<proteinExistence type="inferred from homology"/>
<keyword evidence="3 7" id="KW-1133">Transmembrane helix</keyword>
<evidence type="ECO:0000313" key="9">
    <source>
        <dbReference type="EMBL" id="TWI67909.1"/>
    </source>
</evidence>
<feature type="site" description="Important for catalytic activity" evidence="7">
    <location>
        <position position="238"/>
    </location>
</feature>
<comment type="similarity">
    <text evidence="7">Belongs to the transglycosylase MltG family.</text>
</comment>
<dbReference type="NCBIfam" id="TIGR00247">
    <property type="entry name" value="endolytic transglycosylase MltG"/>
    <property type="match status" value="1"/>
</dbReference>
<gene>
    <name evidence="7" type="primary">mltG</name>
    <name evidence="9" type="ORF">IQ16_04434</name>
</gene>
<comment type="subcellular location">
    <subcellularLocation>
        <location evidence="7">Cell inner membrane</location>
        <topology evidence="7">Single-pass membrane protein</topology>
    </subcellularLocation>
</comment>
<keyword evidence="2 7" id="KW-0812">Transmembrane</keyword>
<feature type="compositionally biased region" description="Polar residues" evidence="8">
    <location>
        <begin position="416"/>
        <end position="426"/>
    </location>
</feature>
<feature type="compositionally biased region" description="Low complexity" evidence="8">
    <location>
        <begin position="370"/>
        <end position="392"/>
    </location>
</feature>
<evidence type="ECO:0000256" key="1">
    <source>
        <dbReference type="ARBA" id="ARBA00022475"/>
    </source>
</evidence>
<dbReference type="GO" id="GO:0071555">
    <property type="term" value="P:cell wall organization"/>
    <property type="evidence" value="ECO:0007669"/>
    <property type="project" value="UniProtKB-KW"/>
</dbReference>
<feature type="region of interest" description="Disordered" evidence="8">
    <location>
        <begin position="1"/>
        <end position="30"/>
    </location>
</feature>
<feature type="compositionally biased region" description="Low complexity" evidence="8">
    <location>
        <begin position="402"/>
        <end position="413"/>
    </location>
</feature>
<dbReference type="Proteomes" id="UP000316291">
    <property type="component" value="Unassembled WGS sequence"/>
</dbReference>
<dbReference type="Pfam" id="PF02618">
    <property type="entry name" value="YceG"/>
    <property type="match status" value="1"/>
</dbReference>
<keyword evidence="5 7" id="KW-0456">Lyase</keyword>
<dbReference type="GO" id="GO:0009252">
    <property type="term" value="P:peptidoglycan biosynthetic process"/>
    <property type="evidence" value="ECO:0007669"/>
    <property type="project" value="UniProtKB-UniRule"/>
</dbReference>
<dbReference type="PANTHER" id="PTHR30518:SF2">
    <property type="entry name" value="ENDOLYTIC MUREIN TRANSGLYCOSYLASE"/>
    <property type="match status" value="1"/>
</dbReference>
<dbReference type="RefSeq" id="WP_018645372.1">
    <property type="nucleotide sequence ID" value="NZ_VLLA01000011.1"/>
</dbReference>
<feature type="region of interest" description="Disordered" evidence="8">
    <location>
        <begin position="363"/>
        <end position="426"/>
    </location>
</feature>
<dbReference type="InterPro" id="IPR003770">
    <property type="entry name" value="MLTG-like"/>
</dbReference>
<dbReference type="EMBL" id="VLLA01000011">
    <property type="protein sequence ID" value="TWI67909.1"/>
    <property type="molecule type" value="Genomic_DNA"/>
</dbReference>
<dbReference type="AlphaFoldDB" id="A0A562RFR7"/>
<comment type="catalytic activity">
    <reaction evidence="7">
        <text>a peptidoglycan chain = a peptidoglycan chain with N-acetyl-1,6-anhydromuramyl-[peptide] at the reducing end + a peptidoglycan chain with N-acetylglucosamine at the non-reducing end.</text>
        <dbReference type="EC" id="4.2.2.29"/>
    </reaction>
</comment>